<comment type="caution">
    <text evidence="1">The sequence shown here is derived from an EMBL/GenBank/DDBJ whole genome shotgun (WGS) entry which is preliminary data.</text>
</comment>
<name>W1V035_9FIRM</name>
<dbReference type="PATRIC" id="fig|1403949.3.peg.400"/>
<feature type="non-terminal residue" evidence="1">
    <location>
        <position position="1"/>
    </location>
</feature>
<evidence type="ECO:0000313" key="2">
    <source>
        <dbReference type="Proteomes" id="UP000018855"/>
    </source>
</evidence>
<protein>
    <submittedName>
        <fullName evidence="1">CRISPR-associated protein, Csn1 family</fullName>
    </submittedName>
</protein>
<dbReference type="Proteomes" id="UP000018855">
    <property type="component" value="Unassembled WGS sequence"/>
</dbReference>
<evidence type="ECO:0000313" key="1">
    <source>
        <dbReference type="EMBL" id="ETI99342.1"/>
    </source>
</evidence>
<organism evidence="1 2">
    <name type="scientific">Veillonella dispar DORA_11</name>
    <dbReference type="NCBI Taxonomy" id="1403949"/>
    <lineage>
        <taxon>Bacteria</taxon>
        <taxon>Bacillati</taxon>
        <taxon>Bacillota</taxon>
        <taxon>Negativicutes</taxon>
        <taxon>Veillonellales</taxon>
        <taxon>Veillonellaceae</taxon>
        <taxon>Veillonella</taxon>
    </lineage>
</organism>
<dbReference type="AlphaFoldDB" id="W1V035"/>
<dbReference type="EMBL" id="AZMJ01000498">
    <property type="protein sequence ID" value="ETI99342.1"/>
    <property type="molecule type" value="Genomic_DNA"/>
</dbReference>
<gene>
    <name evidence="1" type="ORF">Q619_VDC00498G0001</name>
</gene>
<accession>W1V035</accession>
<reference evidence="1 2" key="1">
    <citation type="submission" date="2013-12" db="EMBL/GenBank/DDBJ databases">
        <title>A Varibaculum cambriense genome reconstructed from a premature infant gut community with otherwise low bacterial novelty that shifts toward anaerobic metabolism during the third week of life.</title>
        <authorList>
            <person name="Brown C.T."/>
            <person name="Sharon I."/>
            <person name="Thomas B.C."/>
            <person name="Castelle C.J."/>
            <person name="Morowitz M.J."/>
            <person name="Banfield J.F."/>
        </authorList>
    </citation>
    <scope>NUCLEOTIDE SEQUENCE [LARGE SCALE GENOMIC DNA]</scope>
    <source>
        <strain evidence="2">DORA_11</strain>
    </source>
</reference>
<proteinExistence type="predicted"/>
<sequence>IVSNEWIPYLKVLEKFNNMRKDNKDLKANVISTRALDNKHTIEVRIVEEKNIEFFDYLVSKLKMPIYQKMKGNKAAELSEKGYGLFKKMSLRRTEYSFDRAFKLINKSKNYF</sequence>